<dbReference type="AlphaFoldDB" id="A0A4R7Z976"/>
<evidence type="ECO:0000256" key="3">
    <source>
        <dbReference type="ARBA" id="ARBA00023295"/>
    </source>
</evidence>
<name>A0A4R7Z976_9FIRM</name>
<accession>A0A4R7Z976</accession>
<evidence type="ECO:0000256" key="2">
    <source>
        <dbReference type="ARBA" id="ARBA00022801"/>
    </source>
</evidence>
<proteinExistence type="inferred from homology"/>
<dbReference type="InterPro" id="IPR001360">
    <property type="entry name" value="Glyco_hydro_1"/>
</dbReference>
<dbReference type="InterPro" id="IPR017853">
    <property type="entry name" value="GH"/>
</dbReference>
<dbReference type="PRINTS" id="PR00131">
    <property type="entry name" value="GLHYDRLASE1"/>
</dbReference>
<dbReference type="PANTHER" id="PTHR10353">
    <property type="entry name" value="GLYCOSYL HYDROLASE"/>
    <property type="match status" value="1"/>
</dbReference>
<dbReference type="GO" id="GO:0008422">
    <property type="term" value="F:beta-glucosidase activity"/>
    <property type="evidence" value="ECO:0007669"/>
    <property type="project" value="TreeGrafter"/>
</dbReference>
<keyword evidence="6" id="KW-1185">Reference proteome</keyword>
<dbReference type="RefSeq" id="WP_134171422.1">
    <property type="nucleotide sequence ID" value="NZ_SODD01000076.1"/>
</dbReference>
<gene>
    <name evidence="5" type="ORF">EDD63_1764</name>
</gene>
<organism evidence="5 6">
    <name type="scientific">Breznakia blatticola</name>
    <dbReference type="NCBI Taxonomy" id="1754012"/>
    <lineage>
        <taxon>Bacteria</taxon>
        <taxon>Bacillati</taxon>
        <taxon>Bacillota</taxon>
        <taxon>Erysipelotrichia</taxon>
        <taxon>Erysipelotrichales</taxon>
        <taxon>Erysipelotrichaceae</taxon>
        <taxon>Breznakia</taxon>
    </lineage>
</organism>
<sequence length="205" mass="24308">MTLGIDLSFMKDEDKEIFEEGKVDFIGVNFYCRNLVGPDKYGKSQVSYNNKGSESNAIEGSVIKGWFASQDDPYAEKNQWGREVYGKSMYDGLLYLSNMYPNTPIYITENGHASYDEVENGQVNDFERVRIMRSFLEWLIVAKREGVDVRGYYMWSTMDLYSWVNGYKKRYGLVYVDFENKFERIPKMSYFWYKSFISEYQKKYE</sequence>
<evidence type="ECO:0000313" key="5">
    <source>
        <dbReference type="EMBL" id="TDW08054.1"/>
    </source>
</evidence>
<reference evidence="5 6" key="1">
    <citation type="submission" date="2019-03" db="EMBL/GenBank/DDBJ databases">
        <title>Genomic Encyclopedia of Type Strains, Phase IV (KMG-IV): sequencing the most valuable type-strain genomes for metagenomic binning, comparative biology and taxonomic classification.</title>
        <authorList>
            <person name="Goeker M."/>
        </authorList>
    </citation>
    <scope>NUCLEOTIDE SEQUENCE [LARGE SCALE GENOMIC DNA]</scope>
    <source>
        <strain evidence="5 6">DSM 28867</strain>
    </source>
</reference>
<dbReference type="EMBL" id="SODD01000076">
    <property type="protein sequence ID" value="TDW08054.1"/>
    <property type="molecule type" value="Genomic_DNA"/>
</dbReference>
<dbReference type="OrthoDB" id="9765195at2"/>
<dbReference type="SUPFAM" id="SSF51445">
    <property type="entry name" value="(Trans)glycosidases"/>
    <property type="match status" value="1"/>
</dbReference>
<dbReference type="GO" id="GO:0005975">
    <property type="term" value="P:carbohydrate metabolic process"/>
    <property type="evidence" value="ECO:0007669"/>
    <property type="project" value="InterPro"/>
</dbReference>
<dbReference type="Pfam" id="PF00232">
    <property type="entry name" value="Glyco_hydro_1"/>
    <property type="match status" value="1"/>
</dbReference>
<evidence type="ECO:0000256" key="4">
    <source>
        <dbReference type="RuleBase" id="RU003690"/>
    </source>
</evidence>
<keyword evidence="3" id="KW-0326">Glycosidase</keyword>
<dbReference type="Gene3D" id="3.20.20.80">
    <property type="entry name" value="Glycosidases"/>
    <property type="match status" value="1"/>
</dbReference>
<evidence type="ECO:0000313" key="6">
    <source>
        <dbReference type="Proteomes" id="UP000294743"/>
    </source>
</evidence>
<protein>
    <submittedName>
        <fullName evidence="5">Glycosyl hydrolase family 1</fullName>
    </submittedName>
</protein>
<dbReference type="PANTHER" id="PTHR10353:SF36">
    <property type="entry name" value="LP05116P"/>
    <property type="match status" value="1"/>
</dbReference>
<comment type="similarity">
    <text evidence="1 4">Belongs to the glycosyl hydrolase 1 family.</text>
</comment>
<evidence type="ECO:0000256" key="1">
    <source>
        <dbReference type="ARBA" id="ARBA00010838"/>
    </source>
</evidence>
<comment type="caution">
    <text evidence="5">The sequence shown here is derived from an EMBL/GenBank/DDBJ whole genome shotgun (WGS) entry which is preliminary data.</text>
</comment>
<dbReference type="Proteomes" id="UP000294743">
    <property type="component" value="Unassembled WGS sequence"/>
</dbReference>
<keyword evidence="2 5" id="KW-0378">Hydrolase</keyword>